<feature type="transmembrane region" description="Helical" evidence="9">
    <location>
        <begin position="248"/>
        <end position="271"/>
    </location>
</feature>
<evidence type="ECO:0000256" key="4">
    <source>
        <dbReference type="ARBA" id="ARBA00022692"/>
    </source>
</evidence>
<feature type="transmembrane region" description="Helical" evidence="9">
    <location>
        <begin position="12"/>
        <end position="33"/>
    </location>
</feature>
<evidence type="ECO:0000313" key="11">
    <source>
        <dbReference type="Proteomes" id="UP000735541"/>
    </source>
</evidence>
<feature type="compositionally biased region" description="Low complexity" evidence="8">
    <location>
        <begin position="485"/>
        <end position="505"/>
    </location>
</feature>
<keyword evidence="5 9" id="KW-1133">Transmembrane helix</keyword>
<feature type="transmembrane region" description="Helical" evidence="9">
    <location>
        <begin position="202"/>
        <end position="219"/>
    </location>
</feature>
<evidence type="ECO:0000256" key="1">
    <source>
        <dbReference type="ARBA" id="ARBA00004141"/>
    </source>
</evidence>
<feature type="compositionally biased region" description="Basic and acidic residues" evidence="8">
    <location>
        <begin position="465"/>
        <end position="482"/>
    </location>
</feature>
<feature type="region of interest" description="Disordered" evidence="8">
    <location>
        <begin position="465"/>
        <end position="505"/>
    </location>
</feature>
<feature type="transmembrane region" description="Helical" evidence="9">
    <location>
        <begin position="381"/>
        <end position="402"/>
    </location>
</feature>
<comment type="caution">
    <text evidence="10">The sequence shown here is derived from an EMBL/GenBank/DDBJ whole genome shotgun (WGS) entry which is preliminary data.</text>
</comment>
<keyword evidence="2 10" id="KW-0328">Glycosyltransferase</keyword>
<evidence type="ECO:0000256" key="3">
    <source>
        <dbReference type="ARBA" id="ARBA00022679"/>
    </source>
</evidence>
<feature type="transmembrane region" description="Helical" evidence="9">
    <location>
        <begin position="291"/>
        <end position="312"/>
    </location>
</feature>
<dbReference type="NCBIfam" id="NF038066">
    <property type="entry name" value="MptB"/>
    <property type="match status" value="1"/>
</dbReference>
<feature type="transmembrane region" description="Helical" evidence="9">
    <location>
        <begin position="442"/>
        <end position="459"/>
    </location>
</feature>
<evidence type="ECO:0000256" key="6">
    <source>
        <dbReference type="ARBA" id="ARBA00023136"/>
    </source>
</evidence>
<evidence type="ECO:0000256" key="7">
    <source>
        <dbReference type="ARBA" id="ARBA00043987"/>
    </source>
</evidence>
<dbReference type="EMBL" id="JAHUVW010000001">
    <property type="protein sequence ID" value="MBV7670311.1"/>
    <property type="molecule type" value="Genomic_DNA"/>
</dbReference>
<protein>
    <submittedName>
        <fullName evidence="10">Polyprenol phosphomannose-dependent alpha 1,6 mannosyltransferase MptB</fullName>
    </submittedName>
</protein>
<feature type="transmembrane region" description="Helical" evidence="9">
    <location>
        <begin position="167"/>
        <end position="190"/>
    </location>
</feature>
<reference evidence="10 11" key="1">
    <citation type="submission" date="2021-07" db="EMBL/GenBank/DDBJ databases">
        <title>Sequencing Streptomyces halstedii LGO-A4 genome an citrus endophytic actinomycete.</title>
        <authorList>
            <person name="Samborskyy M."/>
            <person name="Scott N."/>
            <person name="Deglau R."/>
            <person name="Dickens S."/>
            <person name="Oliveira L.G."/>
        </authorList>
    </citation>
    <scope>NUCLEOTIDE SEQUENCE [LARGE SCALE GENOMIC DNA]</scope>
    <source>
        <strain evidence="10 11">LGO-A4</strain>
    </source>
</reference>
<comment type="subcellular location">
    <subcellularLocation>
        <location evidence="1">Membrane</location>
        <topology evidence="1">Multi-pass membrane protein</topology>
    </subcellularLocation>
</comment>
<gene>
    <name evidence="10" type="primary">mptB</name>
    <name evidence="10" type="ORF">STHAL_12630</name>
</gene>
<keyword evidence="11" id="KW-1185">Reference proteome</keyword>
<sequence length="505" mass="50904">MGAWSAGGCRRLGAAGAAAAVLGGWAVGALPAHDPWGLWVPHGTAVRAAGYALAYAGLTALVVAWWLYGRAGAGVRHTLVTLVWWTAPFVLAPPLYSADVYSYLAQGTMVLEGHDVYSVGPSVLDPAGPGGDAAASVGGHWTDTPAPYGPFFLVLARGTAWLTGGTIVPGVLLMRLIALGALALIAWALLRLAREHGRDGGAALWLGALNPLLLMHVVGGLHNDGLMAGLMLAGAVFALRGRWVTGSALIGLAMMVKSPAAVALLFVGVVVGRAASGPLVRRVAKGLLGPGAVAGAVVVAVTLLGGTGFGWLGTQGVAGRIHTALSASSDLGLVLGELGRLLFGTDPDPVRSAVQNAGLAAALALIAVLAHRSATGRTPPVHALGLALVALVALSPMVQPWYLLWGTVVLAATAGTGRARDTVAVLSAALVYETQPSGSTPVYGFVLAGLTCALGVLLVRRDAAGEGRGPVREVSGDDRPGRDGPTAVRDTTAPDATAPDATARA</sequence>
<feature type="transmembrane region" description="Helical" evidence="9">
    <location>
        <begin position="349"/>
        <end position="369"/>
    </location>
</feature>
<name>A0ABS6TQB4_STRHA</name>
<feature type="transmembrane region" description="Helical" evidence="9">
    <location>
        <begin position="45"/>
        <end position="67"/>
    </location>
</feature>
<evidence type="ECO:0000313" key="10">
    <source>
        <dbReference type="EMBL" id="MBV7670311.1"/>
    </source>
</evidence>
<keyword evidence="4 9" id="KW-0812">Transmembrane</keyword>
<evidence type="ECO:0000256" key="5">
    <source>
        <dbReference type="ARBA" id="ARBA00022989"/>
    </source>
</evidence>
<accession>A0ABS6TQB4</accession>
<dbReference type="InterPro" id="IPR049829">
    <property type="entry name" value="MptA/B-like"/>
</dbReference>
<evidence type="ECO:0000256" key="9">
    <source>
        <dbReference type="SAM" id="Phobius"/>
    </source>
</evidence>
<dbReference type="GO" id="GO:0016757">
    <property type="term" value="F:glycosyltransferase activity"/>
    <property type="evidence" value="ECO:0007669"/>
    <property type="project" value="UniProtKB-KW"/>
</dbReference>
<keyword evidence="6 9" id="KW-0472">Membrane</keyword>
<evidence type="ECO:0000256" key="2">
    <source>
        <dbReference type="ARBA" id="ARBA00022676"/>
    </source>
</evidence>
<dbReference type="Pfam" id="PF26314">
    <property type="entry name" value="MptA_B_family"/>
    <property type="match status" value="1"/>
</dbReference>
<proteinExistence type="inferred from homology"/>
<comment type="similarity">
    <text evidence="7">Belongs to the MptA/B family.</text>
</comment>
<evidence type="ECO:0000256" key="8">
    <source>
        <dbReference type="SAM" id="MobiDB-lite"/>
    </source>
</evidence>
<keyword evidence="3" id="KW-0808">Transferase</keyword>
<feature type="transmembrane region" description="Helical" evidence="9">
    <location>
        <begin position="79"/>
        <end position="96"/>
    </location>
</feature>
<dbReference type="Proteomes" id="UP000735541">
    <property type="component" value="Unassembled WGS sequence"/>
</dbReference>
<organism evidence="10 11">
    <name type="scientific">Streptomyces halstedii</name>
    <dbReference type="NCBI Taxonomy" id="1944"/>
    <lineage>
        <taxon>Bacteria</taxon>
        <taxon>Bacillati</taxon>
        <taxon>Actinomycetota</taxon>
        <taxon>Actinomycetes</taxon>
        <taxon>Kitasatosporales</taxon>
        <taxon>Streptomycetaceae</taxon>
        <taxon>Streptomyces</taxon>
    </lineage>
</organism>